<gene>
    <name evidence="2" type="ORF">AB5J54_13470</name>
</gene>
<dbReference type="EMBL" id="CP163444">
    <property type="protein sequence ID" value="XDQ71468.1"/>
    <property type="molecule type" value="Genomic_DNA"/>
</dbReference>
<evidence type="ECO:0000313" key="2">
    <source>
        <dbReference type="EMBL" id="XDQ71468.1"/>
    </source>
</evidence>
<organism evidence="2">
    <name type="scientific">Streptomyces sp. R44</name>
    <dbReference type="NCBI Taxonomy" id="3238633"/>
    <lineage>
        <taxon>Bacteria</taxon>
        <taxon>Bacillati</taxon>
        <taxon>Actinomycetota</taxon>
        <taxon>Actinomycetes</taxon>
        <taxon>Kitasatosporales</taxon>
        <taxon>Streptomycetaceae</taxon>
        <taxon>Streptomyces</taxon>
    </lineage>
</organism>
<dbReference type="RefSeq" id="WP_369144161.1">
    <property type="nucleotide sequence ID" value="NZ_CP163444.1"/>
</dbReference>
<feature type="transmembrane region" description="Helical" evidence="1">
    <location>
        <begin position="147"/>
        <end position="169"/>
    </location>
</feature>
<sequence>MSITPSTPVVQGSKKASLQLQGDALLLSRPHEEARIPLAAVERIRTEKRTLTVELTAPAGTTRYVHRISGVSEAAAAMFAETVNGTLPGTPGRDTAADGTALVETRELPLSRRARKLRRIKWLSAGAFGLLVLSYGLVAAAGEPVAALVLIPGGLVLVGALALGANALANWYREWRLIRHGITTFAAEVPERPGMYLYTDPAGLIRNVFTLAGGMAVKVSYDPNDPGNVVLPRIALFRRGELALGLFLTVLALPGLVGTVAWAVMGFLHPESIADSF</sequence>
<dbReference type="AlphaFoldDB" id="A0AB39SYN6"/>
<proteinExistence type="predicted"/>
<accession>A0AB39SYN6</accession>
<evidence type="ECO:0008006" key="3">
    <source>
        <dbReference type="Google" id="ProtNLM"/>
    </source>
</evidence>
<keyword evidence="1" id="KW-0472">Membrane</keyword>
<evidence type="ECO:0000256" key="1">
    <source>
        <dbReference type="SAM" id="Phobius"/>
    </source>
</evidence>
<reference evidence="2" key="1">
    <citation type="submission" date="2024-07" db="EMBL/GenBank/DDBJ databases">
        <authorList>
            <person name="Yu S.T."/>
        </authorList>
    </citation>
    <scope>NUCLEOTIDE SEQUENCE</scope>
    <source>
        <strain evidence="2">R44</strain>
    </source>
</reference>
<keyword evidence="1" id="KW-1133">Transmembrane helix</keyword>
<feature type="transmembrane region" description="Helical" evidence="1">
    <location>
        <begin position="242"/>
        <end position="268"/>
    </location>
</feature>
<feature type="transmembrane region" description="Helical" evidence="1">
    <location>
        <begin position="122"/>
        <end position="141"/>
    </location>
</feature>
<name>A0AB39SYN6_9ACTN</name>
<keyword evidence="1" id="KW-0812">Transmembrane</keyword>
<protein>
    <recommendedName>
        <fullName evidence="3">DUF3592 domain-containing protein</fullName>
    </recommendedName>
</protein>